<protein>
    <submittedName>
        <fullName evidence="2">BTAD domain-containing putative transcriptional regulator</fullName>
    </submittedName>
</protein>
<proteinExistence type="predicted"/>
<accession>A0AAU7U5B5</accession>
<dbReference type="SUPFAM" id="SSF48452">
    <property type="entry name" value="TPR-like"/>
    <property type="match status" value="1"/>
</dbReference>
<sequence length="676" mass="73351">MEPPRTGWQLNLLGPGRLVAASGQALQVGPKLMVAMAYLALEGPTLRMRLADLLWPDVPEMTARNNLVQLLRRARQQLGVELISGTDPVVLDPDLQVDTRALARHSLHGGIDDRLVHDEGLLSSLEVEPGSDLADWLSAQRERLDEQRLVMLRREAERLEDAGAYAQAALRVEQRLRLDPLSEEAHRRLMRLRHLMGDREGALQAFAACRAILAKNLRTEPLPETLALATEIARGGQLPEVRARAPGGPRLARVPGVVGRTEAWAQLEAGWQAGQLLLITGPPGIGKTRLALEFAASKGRVLRVDARPGDAGTPFATNTRLARAHLALMPDVPLPVWVRDTLSRYLPELRGPAPPAPVRSPEAFQRAFDAQFELVQATSAGLAAIVVDDLQYFDSASLAVGNALISRAVPFHAGPIPPHIAVYRAGELTPEQAAVLDRLVQEGVAARVDVGPLDTRAVEDLLRGMGLPDTARLAPRLQRFTGGNPQLIYETLQHLLDLGALHDPPEHLPLPPAVHDVLNRRLDRLSNSALQVVRAAAVLQSDFTPELVADMLGAPLFDTIHAWEELERAEVLLGTQFAHDLMLEAVRASIPEGVSRLLCRSAARLLERHDGQASSIARFWMDGGDPREATTWFMRAGEAAAAQFLLREAAAFYALAADACDAAGGADRVAASRAPT</sequence>
<dbReference type="InterPro" id="IPR027417">
    <property type="entry name" value="P-loop_NTPase"/>
</dbReference>
<dbReference type="Gene3D" id="1.25.40.10">
    <property type="entry name" value="Tetratricopeptide repeat domain"/>
    <property type="match status" value="1"/>
</dbReference>
<dbReference type="RefSeq" id="WP_350241119.1">
    <property type="nucleotide sequence ID" value="NZ_CP158297.1"/>
</dbReference>
<evidence type="ECO:0000259" key="1">
    <source>
        <dbReference type="SMART" id="SM01043"/>
    </source>
</evidence>
<organism evidence="2">
    <name type="scientific">Deinococcus sonorensis KR-87</name>
    <dbReference type="NCBI Taxonomy" id="694439"/>
    <lineage>
        <taxon>Bacteria</taxon>
        <taxon>Thermotogati</taxon>
        <taxon>Deinococcota</taxon>
        <taxon>Deinococci</taxon>
        <taxon>Deinococcales</taxon>
        <taxon>Deinococcaceae</taxon>
        <taxon>Deinococcus</taxon>
    </lineage>
</organism>
<dbReference type="InterPro" id="IPR051677">
    <property type="entry name" value="AfsR-DnrI-RedD_regulator"/>
</dbReference>
<dbReference type="InterPro" id="IPR036388">
    <property type="entry name" value="WH-like_DNA-bd_sf"/>
</dbReference>
<dbReference type="KEGG" id="dsc:ABOD76_02385"/>
<gene>
    <name evidence="2" type="ORF">ABOD76_02385</name>
</gene>
<dbReference type="Pfam" id="PF03704">
    <property type="entry name" value="BTAD"/>
    <property type="match status" value="1"/>
</dbReference>
<evidence type="ECO:0000313" key="2">
    <source>
        <dbReference type="EMBL" id="XBV83553.1"/>
    </source>
</evidence>
<dbReference type="InterPro" id="IPR011990">
    <property type="entry name" value="TPR-like_helical_dom_sf"/>
</dbReference>
<dbReference type="AlphaFoldDB" id="A0AAU7U5B5"/>
<dbReference type="Pfam" id="PF13191">
    <property type="entry name" value="AAA_16"/>
    <property type="match status" value="1"/>
</dbReference>
<dbReference type="Gene3D" id="3.40.50.300">
    <property type="entry name" value="P-loop containing nucleotide triphosphate hydrolases"/>
    <property type="match status" value="1"/>
</dbReference>
<dbReference type="PANTHER" id="PTHR35807">
    <property type="entry name" value="TRANSCRIPTIONAL REGULATOR REDD-RELATED"/>
    <property type="match status" value="1"/>
</dbReference>
<geneLocation type="plasmid" evidence="2">
    <name>pDson01</name>
</geneLocation>
<keyword evidence="2" id="KW-0614">Plasmid</keyword>
<dbReference type="InterPro" id="IPR041664">
    <property type="entry name" value="AAA_16"/>
</dbReference>
<feature type="domain" description="Bacterial transcriptional activator" evidence="1">
    <location>
        <begin position="97"/>
        <end position="233"/>
    </location>
</feature>
<dbReference type="SUPFAM" id="SSF52540">
    <property type="entry name" value="P-loop containing nucleoside triphosphate hydrolases"/>
    <property type="match status" value="1"/>
</dbReference>
<dbReference type="Gene3D" id="1.10.10.10">
    <property type="entry name" value="Winged helix-like DNA-binding domain superfamily/Winged helix DNA-binding domain"/>
    <property type="match status" value="1"/>
</dbReference>
<dbReference type="InterPro" id="IPR005158">
    <property type="entry name" value="BTAD"/>
</dbReference>
<name>A0AAU7U5B5_9DEIO</name>
<reference evidence="2" key="1">
    <citation type="submission" date="2024-06" db="EMBL/GenBank/DDBJ databases">
        <title>Draft Genome Sequence of Deinococcus sonorensis Type Strain KR-87, a Biofilm Producing Representative of the Genus Deinococcus.</title>
        <authorList>
            <person name="Boren L.S."/>
            <person name="Grosso R.A."/>
            <person name="Hugenberg-Cox A.N."/>
            <person name="Hill J.T.E."/>
            <person name="Albert C.M."/>
            <person name="Tuohy J.M."/>
        </authorList>
    </citation>
    <scope>NUCLEOTIDE SEQUENCE</scope>
    <source>
        <strain evidence="2">KR-87</strain>
        <plasmid evidence="2">pDson01</plasmid>
    </source>
</reference>
<dbReference type="SMART" id="SM01043">
    <property type="entry name" value="BTAD"/>
    <property type="match status" value="1"/>
</dbReference>
<dbReference type="EMBL" id="CP158297">
    <property type="protein sequence ID" value="XBV83553.1"/>
    <property type="molecule type" value="Genomic_DNA"/>
</dbReference>